<dbReference type="InterPro" id="IPR047676">
    <property type="entry name" value="FxLYD_dom"/>
</dbReference>
<dbReference type="InterPro" id="IPR022409">
    <property type="entry name" value="PKD/Chitinase_dom"/>
</dbReference>
<gene>
    <name evidence="2" type="ORF">BIP78_1295</name>
</gene>
<dbReference type="EMBL" id="CP034928">
    <property type="protein sequence ID" value="QAA77061.1"/>
    <property type="molecule type" value="Genomic_DNA"/>
</dbReference>
<dbReference type="InterPro" id="IPR000601">
    <property type="entry name" value="PKD_dom"/>
</dbReference>
<dbReference type="Gene3D" id="2.60.40.10">
    <property type="entry name" value="Immunoglobulins"/>
    <property type="match status" value="1"/>
</dbReference>
<dbReference type="AlphaFoldDB" id="A0A410FVS3"/>
<evidence type="ECO:0000313" key="3">
    <source>
        <dbReference type="Proteomes" id="UP000287233"/>
    </source>
</evidence>
<organism evidence="2 3">
    <name type="scientific">Bipolaricaulis sibiricus</name>
    <dbReference type="NCBI Taxonomy" id="2501609"/>
    <lineage>
        <taxon>Bacteria</taxon>
        <taxon>Candidatus Bipolaricaulota</taxon>
        <taxon>Candidatus Bipolaricaulia</taxon>
        <taxon>Candidatus Bipolaricaulales</taxon>
        <taxon>Candidatus Bipolaricaulaceae</taxon>
        <taxon>Candidatus Bipolaricaulis</taxon>
    </lineage>
</organism>
<sequence length="224" mass="25461">MRHTRWLKWVAIGVVLLSGCTRTPRDPCQGVAPPVATFRVVPESGELPLLVTFDAADSSPGSGEIVEYVWEFGDGGTARGRLVQHRFDRTGEGAEEQEFRVVLTVVQEHGTEAGLCRCDAQAVRVLRYGVSHPLNILHWQVRPAYNGSWVEGVVRNESADRRVTHAEVYARFYREPGHVVVGEAQRELWDIRPGEERLFMITTYLWPWQYDWVELQTEAFTAEP</sequence>
<dbReference type="CDD" id="cd00146">
    <property type="entry name" value="PKD"/>
    <property type="match status" value="1"/>
</dbReference>
<dbReference type="Proteomes" id="UP000287233">
    <property type="component" value="Chromosome"/>
</dbReference>
<feature type="domain" description="PKD" evidence="1">
    <location>
        <begin position="34"/>
        <end position="92"/>
    </location>
</feature>
<evidence type="ECO:0000313" key="2">
    <source>
        <dbReference type="EMBL" id="QAA77061.1"/>
    </source>
</evidence>
<dbReference type="InterPro" id="IPR013783">
    <property type="entry name" value="Ig-like_fold"/>
</dbReference>
<dbReference type="NCBIfam" id="NF038353">
    <property type="entry name" value="FxLYD_dom"/>
    <property type="match status" value="1"/>
</dbReference>
<dbReference type="PROSITE" id="PS50093">
    <property type="entry name" value="PKD"/>
    <property type="match status" value="1"/>
</dbReference>
<dbReference type="KEGG" id="bih:BIP78_1295"/>
<dbReference type="SUPFAM" id="SSF49299">
    <property type="entry name" value="PKD domain"/>
    <property type="match status" value="1"/>
</dbReference>
<dbReference type="SMART" id="SM00089">
    <property type="entry name" value="PKD"/>
    <property type="match status" value="1"/>
</dbReference>
<reference evidence="3" key="1">
    <citation type="submission" date="2018-12" db="EMBL/GenBank/DDBJ databases">
        <title>Complete genome sequence of an uncultured bacterium of the candidate phylum Bipolaricaulota.</title>
        <authorList>
            <person name="Kadnikov V.V."/>
            <person name="Mardanov A.V."/>
            <person name="Beletsky A.V."/>
            <person name="Frank Y.A."/>
            <person name="Karnachuk O.V."/>
            <person name="Ravin N.V."/>
        </authorList>
    </citation>
    <scope>NUCLEOTIDE SEQUENCE [LARGE SCALE GENOMIC DNA]</scope>
</reference>
<accession>A0A410FVS3</accession>
<dbReference type="InterPro" id="IPR035986">
    <property type="entry name" value="PKD_dom_sf"/>
</dbReference>
<proteinExistence type="predicted"/>
<dbReference type="PROSITE" id="PS51257">
    <property type="entry name" value="PROKAR_LIPOPROTEIN"/>
    <property type="match status" value="1"/>
</dbReference>
<dbReference type="Pfam" id="PF18911">
    <property type="entry name" value="PKD_4"/>
    <property type="match status" value="1"/>
</dbReference>
<name>A0A410FVS3_BIPS1</name>
<protein>
    <recommendedName>
        <fullName evidence="1">PKD domain-containing protein</fullName>
    </recommendedName>
</protein>
<evidence type="ECO:0000259" key="1">
    <source>
        <dbReference type="PROSITE" id="PS50093"/>
    </source>
</evidence>